<dbReference type="InterPro" id="IPR004161">
    <property type="entry name" value="EFTu-like_2"/>
</dbReference>
<dbReference type="Pfam" id="PF00009">
    <property type="entry name" value="GTP_EFTU"/>
    <property type="match status" value="1"/>
</dbReference>
<evidence type="ECO:0000256" key="10">
    <source>
        <dbReference type="RuleBase" id="RU000644"/>
    </source>
</evidence>
<dbReference type="HAMAP" id="MF_00100_B">
    <property type="entry name" value="IF_2_B"/>
    <property type="match status" value="1"/>
</dbReference>
<dbReference type="SUPFAM" id="SSF52540">
    <property type="entry name" value="P-loop containing nucleoside triphosphate hydrolases"/>
    <property type="match status" value="1"/>
</dbReference>
<dbReference type="Gene3D" id="3.30.56.50">
    <property type="entry name" value="Putative DNA-binding domain, N-terminal subdomain of bacterial translation initiation factor IF2"/>
    <property type="match status" value="1"/>
</dbReference>
<gene>
    <name evidence="9 14" type="primary">infB</name>
    <name evidence="14" type="ORF">GCM10023095_10210</name>
</gene>
<evidence type="ECO:0000256" key="12">
    <source>
        <dbReference type="SAM" id="MobiDB-lite"/>
    </source>
</evidence>
<dbReference type="InterPro" id="IPR053905">
    <property type="entry name" value="EF-G-like_DII"/>
</dbReference>
<proteinExistence type="inferred from homology"/>
<dbReference type="Pfam" id="PF08364">
    <property type="entry name" value="IF2_assoc"/>
    <property type="match status" value="1"/>
</dbReference>
<dbReference type="SUPFAM" id="SSF46955">
    <property type="entry name" value="Putative DNA-binding domain"/>
    <property type="match status" value="1"/>
</dbReference>
<feature type="compositionally biased region" description="Basic and acidic residues" evidence="12">
    <location>
        <begin position="100"/>
        <end position="129"/>
    </location>
</feature>
<dbReference type="CDD" id="cd03702">
    <property type="entry name" value="IF2_mtIF2_II"/>
    <property type="match status" value="1"/>
</dbReference>
<dbReference type="PANTHER" id="PTHR43381:SF5">
    <property type="entry name" value="TR-TYPE G DOMAIN-CONTAINING PROTEIN"/>
    <property type="match status" value="1"/>
</dbReference>
<evidence type="ECO:0000256" key="6">
    <source>
        <dbReference type="ARBA" id="ARBA00022741"/>
    </source>
</evidence>
<dbReference type="InterPro" id="IPR044145">
    <property type="entry name" value="IF2_II"/>
</dbReference>
<dbReference type="Pfam" id="PF11987">
    <property type="entry name" value="IF-2"/>
    <property type="match status" value="1"/>
</dbReference>
<feature type="compositionally biased region" description="Basic and acidic residues" evidence="12">
    <location>
        <begin position="53"/>
        <end position="63"/>
    </location>
</feature>
<evidence type="ECO:0000256" key="5">
    <source>
        <dbReference type="ARBA" id="ARBA00022540"/>
    </source>
</evidence>
<dbReference type="InterPro" id="IPR005225">
    <property type="entry name" value="Small_GTP-bd"/>
</dbReference>
<comment type="caution">
    <text evidence="14">The sequence shown here is derived from an EMBL/GenBank/DDBJ whole genome shotgun (WGS) entry which is preliminary data.</text>
</comment>
<feature type="region of interest" description="Disordered" evidence="12">
    <location>
        <begin position="49"/>
        <end position="300"/>
    </location>
</feature>
<dbReference type="InterPro" id="IPR015760">
    <property type="entry name" value="TIF_IF2"/>
</dbReference>
<comment type="function">
    <text evidence="9 10">One of the essential components for the initiation of protein synthesis. Protects formylmethionyl-tRNA from spontaneous hydrolysis and promotes its binding to the 30S ribosomal subunits. Also involved in the hydrolysis of GTP during the formation of the 70S ribosomal complex.</text>
</comment>
<dbReference type="Gene3D" id="3.40.50.300">
    <property type="entry name" value="P-loop containing nucleotide triphosphate hydrolases"/>
    <property type="match status" value="1"/>
</dbReference>
<evidence type="ECO:0000313" key="14">
    <source>
        <dbReference type="EMBL" id="GAA4495990.1"/>
    </source>
</evidence>
<protein>
    <recommendedName>
        <fullName evidence="3 9">Translation initiation factor IF-2</fullName>
    </recommendedName>
</protein>
<feature type="compositionally biased region" description="Basic and acidic residues" evidence="12">
    <location>
        <begin position="263"/>
        <end position="276"/>
    </location>
</feature>
<evidence type="ECO:0000256" key="8">
    <source>
        <dbReference type="ARBA" id="ARBA00023134"/>
    </source>
</evidence>
<evidence type="ECO:0000256" key="9">
    <source>
        <dbReference type="HAMAP-Rule" id="MF_00100"/>
    </source>
</evidence>
<dbReference type="InterPro" id="IPR009061">
    <property type="entry name" value="DNA-bd_dom_put_sf"/>
</dbReference>
<reference evidence="15" key="1">
    <citation type="journal article" date="2019" name="Int. J. Syst. Evol. Microbiol.">
        <title>The Global Catalogue of Microorganisms (GCM) 10K type strain sequencing project: providing services to taxonomists for standard genome sequencing and annotation.</title>
        <authorList>
            <consortium name="The Broad Institute Genomics Platform"/>
            <consortium name="The Broad Institute Genome Sequencing Center for Infectious Disease"/>
            <person name="Wu L."/>
            <person name="Ma J."/>
        </authorList>
    </citation>
    <scope>NUCLEOTIDE SEQUENCE [LARGE SCALE GENOMIC DNA]</scope>
    <source>
        <strain evidence="15">JCM 32226</strain>
    </source>
</reference>
<organism evidence="14 15">
    <name type="scientific">Pseudaeromonas paramecii</name>
    <dbReference type="NCBI Taxonomy" id="2138166"/>
    <lineage>
        <taxon>Bacteria</taxon>
        <taxon>Pseudomonadati</taxon>
        <taxon>Pseudomonadota</taxon>
        <taxon>Gammaproteobacteria</taxon>
        <taxon>Aeromonadales</taxon>
        <taxon>Aeromonadaceae</taxon>
        <taxon>Pseudaeromonas</taxon>
    </lineage>
</organism>
<dbReference type="InterPro" id="IPR036925">
    <property type="entry name" value="TIF_IF2_dom3_sf"/>
</dbReference>
<dbReference type="InterPro" id="IPR000178">
    <property type="entry name" value="TF_IF2_bacterial-like"/>
</dbReference>
<dbReference type="EMBL" id="BAABFC010000007">
    <property type="protein sequence ID" value="GAA4495990.1"/>
    <property type="molecule type" value="Genomic_DNA"/>
</dbReference>
<feature type="compositionally biased region" description="Basic and acidic residues" evidence="12">
    <location>
        <begin position="158"/>
        <end position="223"/>
    </location>
</feature>
<dbReference type="CDD" id="cd03692">
    <property type="entry name" value="mtIF2_IVc"/>
    <property type="match status" value="1"/>
</dbReference>
<evidence type="ECO:0000256" key="7">
    <source>
        <dbReference type="ARBA" id="ARBA00022917"/>
    </source>
</evidence>
<evidence type="ECO:0000256" key="2">
    <source>
        <dbReference type="ARBA" id="ARBA00007733"/>
    </source>
</evidence>
<feature type="domain" description="Tr-type G" evidence="13">
    <location>
        <begin position="386"/>
        <end position="555"/>
    </location>
</feature>
<accession>A0ABP8Q1E7</accession>
<evidence type="ECO:0000256" key="11">
    <source>
        <dbReference type="RuleBase" id="RU000645"/>
    </source>
</evidence>
<sequence>MAEVSVKQLAQDIDTPVERLLQQFSAAGITKSVDDVVSEDEKQNLLAHLKKQHGGDSDTEPKRMTLQRKTKSTLSVQGAGGKNKSVQVEVRKSKTYVRRSVVDDAQRQEEEERARQEAERQAQEEKARQEAAAAEARAKAEQAKAQEQARKSAAAKNEPPKKVHKEVDEMAKREEEALKRQQEQEAQRKAEAEAERKAEEARRLAEENAARWAEEEAARKKAEEADDEAGNTSTFVKEAEAERERQDESRGRRRPAVAKAKKGHDDDRRDREDRARGRAKGKRGRINTPSSMQHGFNKPAQPVNRDVVIGETITVSELAQKMAVKAVEVIKVMMKMGAMATINQVIDQETAQLVAEEMGHKVVLRRENELEEAVLQDRDSTSEAQHRAPVVTIMGHVDHGKTSLLDYIRKAKVAAGEAGGITQHIGAYHVETDNGMITFLDTPGHAAFTAMRARGAKATDIVVLVVAADDGVMPQTIEAIQHAKAGNVPLVVAVNKIDKPAADPDRVMNELTRYGVVSEEWGGDTQFVQVSAKTGQGIDDLLNSILLQAEVLELKAVQDAMASGVVIESRLDKGRGPVATVLVQEGTLRQGDIVLCGLEYGRVRAMRDELGQDVKEAGPSFPVEILGLSGVPSAGDEATVVRDEKKAREVALYRQGKFREVKLARQQKAKLENMFSNMTEGEVSELNVVLKADVQGSTEAICDSLLKLSTDEVKVKIIGSGVGGITETDASLAAASNAIILGFNVRADSSARRIIESENLDLRYYSVIYDLIDEVKQAMSGMLAPEYKQQIIGLAEVRDVFKSPKFGAVAGCMVTEGTVKRSSPIRVLRDNVVIYEGELESLRRFKDDVPEVKNGYECGIAVKNYNDVRVGDQIEVYETIEIQRTL</sequence>
<feature type="binding site" evidence="9">
    <location>
        <begin position="495"/>
        <end position="498"/>
    </location>
    <ligand>
        <name>GTP</name>
        <dbReference type="ChEBI" id="CHEBI:37565"/>
    </ligand>
</feature>
<dbReference type="PROSITE" id="PS51722">
    <property type="entry name" value="G_TR_2"/>
    <property type="match status" value="1"/>
</dbReference>
<dbReference type="RefSeq" id="WP_345010732.1">
    <property type="nucleotide sequence ID" value="NZ_BAABFC010000007.1"/>
</dbReference>
<dbReference type="NCBIfam" id="TIGR00231">
    <property type="entry name" value="small_GTP"/>
    <property type="match status" value="1"/>
</dbReference>
<feature type="compositionally biased region" description="Basic and acidic residues" evidence="12">
    <location>
        <begin position="136"/>
        <end position="150"/>
    </location>
</feature>
<dbReference type="SUPFAM" id="SSF50447">
    <property type="entry name" value="Translation proteins"/>
    <property type="match status" value="2"/>
</dbReference>
<keyword evidence="5 9" id="KW-0396">Initiation factor</keyword>
<keyword evidence="4 9" id="KW-0963">Cytoplasm</keyword>
<dbReference type="Pfam" id="PF22042">
    <property type="entry name" value="EF-G_D2"/>
    <property type="match status" value="1"/>
</dbReference>
<evidence type="ECO:0000259" key="13">
    <source>
        <dbReference type="PROSITE" id="PS51722"/>
    </source>
</evidence>
<comment type="subcellular location">
    <subcellularLocation>
        <location evidence="1 9 11">Cytoplasm</location>
    </subcellularLocation>
</comment>
<keyword evidence="6 9" id="KW-0547">Nucleotide-binding</keyword>
<keyword evidence="8 9" id="KW-0342">GTP-binding</keyword>
<dbReference type="Gene3D" id="2.40.30.10">
    <property type="entry name" value="Translation factors"/>
    <property type="match status" value="2"/>
</dbReference>
<dbReference type="NCBIfam" id="TIGR00487">
    <property type="entry name" value="IF-2"/>
    <property type="match status" value="1"/>
</dbReference>
<feature type="compositionally biased region" description="Basic residues" evidence="12">
    <location>
        <begin position="251"/>
        <end position="262"/>
    </location>
</feature>
<feature type="binding site" evidence="9">
    <location>
        <begin position="395"/>
        <end position="402"/>
    </location>
    <ligand>
        <name>GTP</name>
        <dbReference type="ChEBI" id="CHEBI:37565"/>
    </ligand>
</feature>
<dbReference type="InterPro" id="IPR006847">
    <property type="entry name" value="IF2_N"/>
</dbReference>
<comment type="similarity">
    <text evidence="2 9 10">Belongs to the TRAFAC class translation factor GTPase superfamily. Classic translation factor GTPase family. IF-2 subfamily.</text>
</comment>
<dbReference type="CDD" id="cd01887">
    <property type="entry name" value="IF2_eIF5B"/>
    <property type="match status" value="1"/>
</dbReference>
<feature type="compositionally biased region" description="Basic and acidic residues" evidence="12">
    <location>
        <begin position="237"/>
        <end position="250"/>
    </location>
</feature>
<dbReference type="InterPro" id="IPR013575">
    <property type="entry name" value="IF2_assoc_dom_bac"/>
</dbReference>
<dbReference type="InterPro" id="IPR027417">
    <property type="entry name" value="P-loop_NTPase"/>
</dbReference>
<feature type="binding site" evidence="9">
    <location>
        <begin position="441"/>
        <end position="445"/>
    </location>
    <ligand>
        <name>GTP</name>
        <dbReference type="ChEBI" id="CHEBI:37565"/>
    </ligand>
</feature>
<keyword evidence="15" id="KW-1185">Reference proteome</keyword>
<dbReference type="Pfam" id="PF03144">
    <property type="entry name" value="GTP_EFTU_D2"/>
    <property type="match status" value="1"/>
</dbReference>
<evidence type="ECO:0000256" key="4">
    <source>
        <dbReference type="ARBA" id="ARBA00022490"/>
    </source>
</evidence>
<evidence type="ECO:0000256" key="1">
    <source>
        <dbReference type="ARBA" id="ARBA00004496"/>
    </source>
</evidence>
<evidence type="ECO:0000256" key="3">
    <source>
        <dbReference type="ARBA" id="ARBA00020675"/>
    </source>
</evidence>
<dbReference type="PANTHER" id="PTHR43381">
    <property type="entry name" value="TRANSLATION INITIATION FACTOR IF-2-RELATED"/>
    <property type="match status" value="1"/>
</dbReference>
<dbReference type="InterPro" id="IPR023115">
    <property type="entry name" value="TIF_IF2_dom3"/>
</dbReference>
<dbReference type="SUPFAM" id="SSF52156">
    <property type="entry name" value="Initiation factor IF2/eIF5b, domain 3"/>
    <property type="match status" value="1"/>
</dbReference>
<keyword evidence="7 9" id="KW-0648">Protein biosynthesis</keyword>
<dbReference type="Pfam" id="PF04760">
    <property type="entry name" value="IF2_N"/>
    <property type="match status" value="2"/>
</dbReference>
<dbReference type="InterPro" id="IPR009000">
    <property type="entry name" value="Transl_B-barrel_sf"/>
</dbReference>
<dbReference type="Gene3D" id="3.40.50.10050">
    <property type="entry name" value="Translation initiation factor IF- 2, domain 3"/>
    <property type="match status" value="1"/>
</dbReference>
<dbReference type="InterPro" id="IPR000795">
    <property type="entry name" value="T_Tr_GTP-bd_dom"/>
</dbReference>
<dbReference type="Proteomes" id="UP001501321">
    <property type="component" value="Unassembled WGS sequence"/>
</dbReference>
<name>A0ABP8Q1E7_9GAMM</name>
<dbReference type="PROSITE" id="PS01176">
    <property type="entry name" value="IF2"/>
    <property type="match status" value="1"/>
</dbReference>
<feature type="region of interest" description="G-domain" evidence="9">
    <location>
        <begin position="389"/>
        <end position="537"/>
    </location>
</feature>
<dbReference type="GO" id="GO:0003743">
    <property type="term" value="F:translation initiation factor activity"/>
    <property type="evidence" value="ECO:0007669"/>
    <property type="project" value="UniProtKB-KW"/>
</dbReference>
<evidence type="ECO:0000313" key="15">
    <source>
        <dbReference type="Proteomes" id="UP001501321"/>
    </source>
</evidence>